<gene>
    <name evidence="3" type="ORF">GCM10007877_24590</name>
</gene>
<evidence type="ECO:0000313" key="3">
    <source>
        <dbReference type="EMBL" id="GLS26741.1"/>
    </source>
</evidence>
<reference evidence="3 4" key="1">
    <citation type="journal article" date="2014" name="Int. J. Syst. Evol. Microbiol.">
        <title>Complete genome sequence of Corynebacterium casei LMG S-19264T (=DSM 44701T), isolated from a smear-ripened cheese.</title>
        <authorList>
            <consortium name="US DOE Joint Genome Institute (JGI-PGF)"/>
            <person name="Walter F."/>
            <person name="Albersmeier A."/>
            <person name="Kalinowski J."/>
            <person name="Ruckert C."/>
        </authorList>
    </citation>
    <scope>NUCLEOTIDE SEQUENCE [LARGE SCALE GENOMIC DNA]</scope>
    <source>
        <strain evidence="3 4">NBRC 110095</strain>
    </source>
</reference>
<dbReference type="Gene3D" id="2.40.10.220">
    <property type="entry name" value="predicted glycosyltransferase like domains"/>
    <property type="match status" value="1"/>
</dbReference>
<evidence type="ECO:0000256" key="1">
    <source>
        <dbReference type="SAM" id="MobiDB-lite"/>
    </source>
</evidence>
<comment type="caution">
    <text evidence="3">The sequence shown here is derived from an EMBL/GenBank/DDBJ whole genome shotgun (WGS) entry which is preliminary data.</text>
</comment>
<feature type="region of interest" description="Disordered" evidence="1">
    <location>
        <begin position="194"/>
        <end position="216"/>
    </location>
</feature>
<proteinExistence type="predicted"/>
<dbReference type="EMBL" id="BSPD01000059">
    <property type="protein sequence ID" value="GLS26741.1"/>
    <property type="molecule type" value="Genomic_DNA"/>
</dbReference>
<dbReference type="GO" id="GO:0035438">
    <property type="term" value="F:cyclic-di-GMP binding"/>
    <property type="evidence" value="ECO:0007669"/>
    <property type="project" value="InterPro"/>
</dbReference>
<evidence type="ECO:0000259" key="2">
    <source>
        <dbReference type="Pfam" id="PF07238"/>
    </source>
</evidence>
<dbReference type="Pfam" id="PF07238">
    <property type="entry name" value="PilZ"/>
    <property type="match status" value="1"/>
</dbReference>
<name>A0AA37TAB3_9GAMM</name>
<feature type="domain" description="PilZ" evidence="2">
    <location>
        <begin position="101"/>
        <end position="193"/>
    </location>
</feature>
<keyword evidence="4" id="KW-1185">Reference proteome</keyword>
<sequence length="216" mass="24792">MSDDVIQDNPINDNRRQSYRIETKAIVDVKVLADQVLTDQVLTDNESINANPHDYFLDSANIQLTQEYRELQQQALKRVKALSDDHPELGEYAMIVQKQLDVLVQACLSNSADQQQTTTVNLSPTGLAFSREKPLAMGTLLALRFTLLPEYRSICCFAKVTRCEQILAQSFEIGGQFINIDEHQQHIISRHMMQAEREQRRKKTDQTEGMWAERQP</sequence>
<protein>
    <recommendedName>
        <fullName evidence="2">PilZ domain-containing protein</fullName>
    </recommendedName>
</protein>
<evidence type="ECO:0000313" key="4">
    <source>
        <dbReference type="Proteomes" id="UP001156870"/>
    </source>
</evidence>
<dbReference type="InterPro" id="IPR009875">
    <property type="entry name" value="PilZ_domain"/>
</dbReference>
<dbReference type="Proteomes" id="UP001156870">
    <property type="component" value="Unassembled WGS sequence"/>
</dbReference>
<dbReference type="AlphaFoldDB" id="A0AA37TAB3"/>
<accession>A0AA37TAB3</accession>
<organism evidence="3 4">
    <name type="scientific">Marinibactrum halimedae</name>
    <dbReference type="NCBI Taxonomy" id="1444977"/>
    <lineage>
        <taxon>Bacteria</taxon>
        <taxon>Pseudomonadati</taxon>
        <taxon>Pseudomonadota</taxon>
        <taxon>Gammaproteobacteria</taxon>
        <taxon>Cellvibrionales</taxon>
        <taxon>Cellvibrionaceae</taxon>
        <taxon>Marinibactrum</taxon>
    </lineage>
</organism>